<evidence type="ECO:0000256" key="5">
    <source>
        <dbReference type="ARBA" id="ARBA00023143"/>
    </source>
</evidence>
<keyword evidence="8" id="KW-0969">Cilium</keyword>
<evidence type="ECO:0000256" key="3">
    <source>
        <dbReference type="ARBA" id="ARBA00005709"/>
    </source>
</evidence>
<gene>
    <name evidence="8" type="ORF">ADIMK_1567</name>
</gene>
<dbReference type="AlphaFoldDB" id="A0A081G0L6"/>
<dbReference type="PANTHER" id="PTHR42792:SF1">
    <property type="entry name" value="FLAGELLAR HOOK-ASSOCIATED PROTEIN 3"/>
    <property type="match status" value="1"/>
</dbReference>
<dbReference type="GO" id="GO:0005576">
    <property type="term" value="C:extracellular region"/>
    <property type="evidence" value="ECO:0007669"/>
    <property type="project" value="UniProtKB-SubCell"/>
</dbReference>
<dbReference type="InterPro" id="IPR001029">
    <property type="entry name" value="Flagellin_N"/>
</dbReference>
<dbReference type="PANTHER" id="PTHR42792">
    <property type="entry name" value="FLAGELLIN"/>
    <property type="match status" value="1"/>
</dbReference>
<dbReference type="eggNOG" id="COG1344">
    <property type="taxonomic scope" value="Bacteria"/>
</dbReference>
<dbReference type="EMBL" id="JMQN01000018">
    <property type="protein sequence ID" value="KEA64321.1"/>
    <property type="molecule type" value="Genomic_DNA"/>
</dbReference>
<keyword evidence="6" id="KW-0175">Coiled coil</keyword>
<keyword evidence="5" id="KW-0975">Bacterial flagellum</keyword>
<keyword evidence="9" id="KW-1185">Reference proteome</keyword>
<dbReference type="OrthoDB" id="9768249at2"/>
<evidence type="ECO:0000256" key="6">
    <source>
        <dbReference type="SAM" id="Coils"/>
    </source>
</evidence>
<dbReference type="PATRIC" id="fig|1232683.4.peg.1547"/>
<accession>A0A081G0L6</accession>
<evidence type="ECO:0000256" key="1">
    <source>
        <dbReference type="ARBA" id="ARBA00004365"/>
    </source>
</evidence>
<keyword evidence="8" id="KW-0966">Cell projection</keyword>
<dbReference type="SUPFAM" id="SSF64518">
    <property type="entry name" value="Phase 1 flagellin"/>
    <property type="match status" value="1"/>
</dbReference>
<protein>
    <submittedName>
        <fullName evidence="8">Flagellar hook-associated protein FlgL</fullName>
    </submittedName>
</protein>
<evidence type="ECO:0000256" key="4">
    <source>
        <dbReference type="ARBA" id="ARBA00022525"/>
    </source>
</evidence>
<evidence type="ECO:0000313" key="8">
    <source>
        <dbReference type="EMBL" id="KEA64321.1"/>
    </source>
</evidence>
<name>A0A081G0L6_9GAMM</name>
<dbReference type="NCBIfam" id="TIGR02550">
    <property type="entry name" value="flagell_flgL"/>
    <property type="match status" value="1"/>
</dbReference>
<dbReference type="InterPro" id="IPR001492">
    <property type="entry name" value="Flagellin"/>
</dbReference>
<dbReference type="GO" id="GO:0009424">
    <property type="term" value="C:bacterial-type flagellum hook"/>
    <property type="evidence" value="ECO:0007669"/>
    <property type="project" value="InterPro"/>
</dbReference>
<dbReference type="GO" id="GO:0071973">
    <property type="term" value="P:bacterial-type flagellum-dependent cell motility"/>
    <property type="evidence" value="ECO:0007669"/>
    <property type="project" value="InterPro"/>
</dbReference>
<proteinExistence type="inferred from homology"/>
<dbReference type="STRING" id="1232683.ADIMK_1567"/>
<dbReference type="Gene3D" id="1.20.1330.10">
    <property type="entry name" value="f41 fragment of flagellin, N-terminal domain"/>
    <property type="match status" value="1"/>
</dbReference>
<keyword evidence="8" id="KW-0282">Flagellum</keyword>
<reference evidence="8 9" key="1">
    <citation type="submission" date="2014-04" db="EMBL/GenBank/DDBJ databases">
        <title>Marinobacterium kochiensis sp. nov., isolated from sediment sample collected from Kochi backwaters in Kerala, India.</title>
        <authorList>
            <person name="Singh A."/>
            <person name="Pinnaka A.K."/>
        </authorList>
    </citation>
    <scope>NUCLEOTIDE SEQUENCE [LARGE SCALE GENOMIC DNA]</scope>
    <source>
        <strain evidence="8 9">AK27</strain>
    </source>
</reference>
<comment type="subcellular location">
    <subcellularLocation>
        <location evidence="1">Bacterial flagellum</location>
    </subcellularLocation>
    <subcellularLocation>
        <location evidence="2">Secreted</location>
    </subcellularLocation>
</comment>
<evidence type="ECO:0000313" key="9">
    <source>
        <dbReference type="Proteomes" id="UP000028252"/>
    </source>
</evidence>
<feature type="domain" description="Flagellin N-terminal" evidence="7">
    <location>
        <begin position="3"/>
        <end position="140"/>
    </location>
</feature>
<dbReference type="InterPro" id="IPR013384">
    <property type="entry name" value="Flagell_FlgL"/>
</dbReference>
<dbReference type="Pfam" id="PF00669">
    <property type="entry name" value="Flagellin_N"/>
    <property type="match status" value="1"/>
</dbReference>
<comment type="caution">
    <text evidence="8">The sequence shown here is derived from an EMBL/GenBank/DDBJ whole genome shotgun (WGS) entry which is preliminary data.</text>
</comment>
<feature type="coiled-coil region" evidence="6">
    <location>
        <begin position="9"/>
        <end position="86"/>
    </location>
</feature>
<evidence type="ECO:0000256" key="2">
    <source>
        <dbReference type="ARBA" id="ARBA00004613"/>
    </source>
</evidence>
<comment type="similarity">
    <text evidence="3">Belongs to the bacterial flagellin family.</text>
</comment>
<evidence type="ECO:0000259" key="7">
    <source>
        <dbReference type="Pfam" id="PF00669"/>
    </source>
</evidence>
<dbReference type="RefSeq" id="WP_051692682.1">
    <property type="nucleotide sequence ID" value="NZ_JMQN01000018.1"/>
</dbReference>
<dbReference type="GO" id="GO:0005198">
    <property type="term" value="F:structural molecule activity"/>
    <property type="evidence" value="ECO:0007669"/>
    <property type="project" value="InterPro"/>
</dbReference>
<organism evidence="8 9">
    <name type="scientific">Marinobacterium lacunae</name>
    <dbReference type="NCBI Taxonomy" id="1232683"/>
    <lineage>
        <taxon>Bacteria</taxon>
        <taxon>Pseudomonadati</taxon>
        <taxon>Pseudomonadota</taxon>
        <taxon>Gammaproteobacteria</taxon>
        <taxon>Oceanospirillales</taxon>
        <taxon>Oceanospirillaceae</taxon>
        <taxon>Marinobacterium</taxon>
    </lineage>
</organism>
<keyword evidence="4" id="KW-0964">Secreted</keyword>
<dbReference type="Proteomes" id="UP000028252">
    <property type="component" value="Unassembled WGS sequence"/>
</dbReference>
<sequence>MRVSTEQIYRSNIDQLNKLNTQIAKTQEQISSGERFSQPSEDPLASGQVLKLDKELARTEQYQNNIDTTERRLDLEETTLDALNNANIRLQEIATQAGNGTLSSDDIALLASEVKELVGEIEGLVNTRDTQGEYLFSGYQGLTRAYDYNETTGQYEFQGDGGQRYIQVGPDYQVASTDSALEIFEGAEGAFQPQMTDTTDSLNPVSIDSSFFTPYVDDYTEFEEFMADNSDFQVDLTAASVGVDAALTVSYTDADGVSQTFVYTLSEVDGAVTLTPDAAQSNADEAAALLNEDGTGVVIGGLELLMNDSALTDPDTSVSLSGAHDSDNILNYANDLYQAMKNADVDSYEGKLSLQQSLASALTAIESVQEQNISARASIGARINAIDDQRTVNDEYSLYTETARSNLIDTDLTEAASQLALQKTTLEASYSSFNIITGLSLFNYLS</sequence>